<dbReference type="CDD" id="cd00161">
    <property type="entry name" value="beta-trefoil_Ricin-like"/>
    <property type="match status" value="1"/>
</dbReference>
<organism evidence="3 4">
    <name type="scientific">Cyclocybe aegerita</name>
    <name type="common">Black poplar mushroom</name>
    <name type="synonym">Agrocybe aegerita</name>
    <dbReference type="NCBI Taxonomy" id="1973307"/>
    <lineage>
        <taxon>Eukaryota</taxon>
        <taxon>Fungi</taxon>
        <taxon>Dikarya</taxon>
        <taxon>Basidiomycota</taxon>
        <taxon>Agaricomycotina</taxon>
        <taxon>Agaricomycetes</taxon>
        <taxon>Agaricomycetidae</taxon>
        <taxon>Agaricales</taxon>
        <taxon>Agaricineae</taxon>
        <taxon>Bolbitiaceae</taxon>
        <taxon>Cyclocybe</taxon>
    </lineage>
</organism>
<dbReference type="SMART" id="SM00458">
    <property type="entry name" value="RICIN"/>
    <property type="match status" value="1"/>
</dbReference>
<dbReference type="EMBL" id="CACVBS010000044">
    <property type="protein sequence ID" value="CAA7264257.1"/>
    <property type="molecule type" value="Genomic_DNA"/>
</dbReference>
<evidence type="ECO:0000256" key="1">
    <source>
        <dbReference type="SAM" id="MobiDB-lite"/>
    </source>
</evidence>
<feature type="domain" description="Ricin B lectin" evidence="2">
    <location>
        <begin position="496"/>
        <end position="627"/>
    </location>
</feature>
<name>A0A8S0WJZ0_CYCAE</name>
<dbReference type="Gene3D" id="2.80.10.50">
    <property type="match status" value="1"/>
</dbReference>
<evidence type="ECO:0000313" key="3">
    <source>
        <dbReference type="EMBL" id="CAA7264257.1"/>
    </source>
</evidence>
<gene>
    <name evidence="3" type="ORF">AAE3_LOCUS6592</name>
</gene>
<dbReference type="InterPro" id="IPR035992">
    <property type="entry name" value="Ricin_B-like_lectins"/>
</dbReference>
<sequence length="627" mass="68927">MIYLIMIDSVSSLYGPRDLSLVSSTFSFALSSRRSSDTSTRDVNGTASSNVLSYPSPYGIRPGPGHTAFANEQWNAESRGSAALAALNDISYPTNNVMNGNAIHGDRILYYEPPPSTAAGTAPEHRPLQYVLRPQADIQGGIVRPYQHSAYPFSHPRYLTTPQASLEQALSAIRLESPPPPGSSTRRLIRPNEGTAHPRDLSVLRVQPHILSPQEIFATYGGSIRCRLHSIEDANGTVVRNRALPFCRHGRLCGDELGNVDGLVSHLRETHDITPNHARKGDCCCAWQQCGKGLRESSYFRHVLTHCVCWVCPIRDCPESARSVKVFPRHEGLTSHLEQYHPREKYWVANFEVHNQYACPRAINLFIGGVLDQVIPAGGDVTKIENVGAGFWYTDLNGGRFNGVGTTRAAFWENSYWMIKEAGTINTGLTIAPRASQGFCSDITCNDANCPEAFTGVPQGFPPPPNSTTPPYSYNCPYPNLAFDITFCPDGQLPPNPGIAIHPNGNFVKCMDVRGAQFAGGTAVQVYDCNDTPAQRWFLVRGSTKVQLAGTNFCLDAGSSPANGIGLKIWQCYDKLPAQQWHYTDDNRIALEGQGQCTDLTNGLFTNGNQLQTWQCTDFNTNQIWNV</sequence>
<dbReference type="Pfam" id="PF00652">
    <property type="entry name" value="Ricin_B_lectin"/>
    <property type="match status" value="1"/>
</dbReference>
<evidence type="ECO:0000313" key="4">
    <source>
        <dbReference type="Proteomes" id="UP000467700"/>
    </source>
</evidence>
<accession>A0A8S0WJZ0</accession>
<feature type="region of interest" description="Disordered" evidence="1">
    <location>
        <begin position="175"/>
        <end position="196"/>
    </location>
</feature>
<evidence type="ECO:0000259" key="2">
    <source>
        <dbReference type="SMART" id="SM00458"/>
    </source>
</evidence>
<proteinExistence type="predicted"/>
<dbReference type="InterPro" id="IPR000772">
    <property type="entry name" value="Ricin_B_lectin"/>
</dbReference>
<comment type="caution">
    <text evidence="3">The sequence shown here is derived from an EMBL/GenBank/DDBJ whole genome shotgun (WGS) entry which is preliminary data.</text>
</comment>
<protein>
    <recommendedName>
        <fullName evidence="2">Ricin B lectin domain-containing protein</fullName>
    </recommendedName>
</protein>
<dbReference type="OrthoDB" id="6770063at2759"/>
<keyword evidence="4" id="KW-1185">Reference proteome</keyword>
<dbReference type="Proteomes" id="UP000467700">
    <property type="component" value="Unassembled WGS sequence"/>
</dbReference>
<reference evidence="3 4" key="1">
    <citation type="submission" date="2020-01" db="EMBL/GenBank/DDBJ databases">
        <authorList>
            <person name="Gupta K D."/>
        </authorList>
    </citation>
    <scope>NUCLEOTIDE SEQUENCE [LARGE SCALE GENOMIC DNA]</scope>
</reference>
<dbReference type="AlphaFoldDB" id="A0A8S0WJZ0"/>
<dbReference type="SUPFAM" id="SSF50370">
    <property type="entry name" value="Ricin B-like lectins"/>
    <property type="match status" value="1"/>
</dbReference>
<dbReference type="PROSITE" id="PS50231">
    <property type="entry name" value="RICIN_B_LECTIN"/>
    <property type="match status" value="1"/>
</dbReference>